<dbReference type="AlphaFoldDB" id="A0A1N7SVF2"/>
<organism evidence="1 2">
    <name type="scientific">Paraburkholderia piptadeniae</name>
    <dbReference type="NCBI Taxonomy" id="1701573"/>
    <lineage>
        <taxon>Bacteria</taxon>
        <taxon>Pseudomonadati</taxon>
        <taxon>Pseudomonadota</taxon>
        <taxon>Betaproteobacteria</taxon>
        <taxon>Burkholderiales</taxon>
        <taxon>Burkholderiaceae</taxon>
        <taxon>Paraburkholderia</taxon>
    </lineage>
</organism>
<gene>
    <name evidence="1" type="ORF">BN2476_1150053</name>
</gene>
<reference evidence="1" key="1">
    <citation type="submission" date="2016-12" db="EMBL/GenBank/DDBJ databases">
        <authorList>
            <person name="Moulin L."/>
        </authorList>
    </citation>
    <scope>NUCLEOTIDE SEQUENCE [LARGE SCALE GENOMIC DNA]</scope>
    <source>
        <strain evidence="1">STM 7183</strain>
    </source>
</reference>
<keyword evidence="2" id="KW-1185">Reference proteome</keyword>
<evidence type="ECO:0000313" key="2">
    <source>
        <dbReference type="Proteomes" id="UP000195569"/>
    </source>
</evidence>
<accession>A0A1N7SVF2</accession>
<protein>
    <submittedName>
        <fullName evidence="1">Uncharacterized protein</fullName>
    </submittedName>
</protein>
<sequence length="72" mass="7989">MLSANPAASKARGVFYRLYYPVVYRTNPGASGGNNWDNSRASADTCPQEARHAPYRCRCPECQARREADPPV</sequence>
<proteinExistence type="predicted"/>
<dbReference type="EMBL" id="CYGY02000115">
    <property type="protein sequence ID" value="SIT51339.1"/>
    <property type="molecule type" value="Genomic_DNA"/>
</dbReference>
<comment type="caution">
    <text evidence="1">The sequence shown here is derived from an EMBL/GenBank/DDBJ whole genome shotgun (WGS) entry which is preliminary data.</text>
</comment>
<name>A0A1N7SVF2_9BURK</name>
<dbReference type="Proteomes" id="UP000195569">
    <property type="component" value="Unassembled WGS sequence"/>
</dbReference>
<evidence type="ECO:0000313" key="1">
    <source>
        <dbReference type="EMBL" id="SIT51339.1"/>
    </source>
</evidence>